<dbReference type="STRING" id="56408.A0A1E5RGX5"/>
<dbReference type="InterPro" id="IPR001544">
    <property type="entry name" value="Aminotrans_IV"/>
</dbReference>
<dbReference type="EMBL" id="LPNM01000006">
    <property type="protein sequence ID" value="OEJ86151.1"/>
    <property type="molecule type" value="Genomic_DNA"/>
</dbReference>
<dbReference type="Pfam" id="PF01063">
    <property type="entry name" value="Aminotran_4"/>
    <property type="match status" value="1"/>
</dbReference>
<gene>
    <name evidence="2" type="ORF">AWRI3579_g1040</name>
</gene>
<reference evidence="3" key="1">
    <citation type="journal article" date="2016" name="Genome Announc.">
        <title>Genome sequences of three species of Hanseniaspora isolated from spontaneous wine fermentations.</title>
        <authorList>
            <person name="Sternes P.R."/>
            <person name="Lee D."/>
            <person name="Kutyna D.R."/>
            <person name="Borneman A.R."/>
        </authorList>
    </citation>
    <scope>NUCLEOTIDE SEQUENCE [LARGE SCALE GENOMIC DNA]</scope>
    <source>
        <strain evidence="3">AWRI3579</strain>
    </source>
</reference>
<dbReference type="PANTHER" id="PTHR42743:SF11">
    <property type="entry name" value="AMINODEOXYCHORISMATE LYASE"/>
    <property type="match status" value="1"/>
</dbReference>
<dbReference type="Gene3D" id="3.20.10.10">
    <property type="entry name" value="D-amino Acid Aminotransferase, subunit A, domain 2"/>
    <property type="match status" value="1"/>
</dbReference>
<dbReference type="OrthoDB" id="5288718at2759"/>
<dbReference type="Proteomes" id="UP000095728">
    <property type="component" value="Unassembled WGS sequence"/>
</dbReference>
<organism evidence="2 3">
    <name type="scientific">Hanseniaspora osmophila</name>
    <dbReference type="NCBI Taxonomy" id="56408"/>
    <lineage>
        <taxon>Eukaryota</taxon>
        <taxon>Fungi</taxon>
        <taxon>Dikarya</taxon>
        <taxon>Ascomycota</taxon>
        <taxon>Saccharomycotina</taxon>
        <taxon>Saccharomycetes</taxon>
        <taxon>Saccharomycodales</taxon>
        <taxon>Saccharomycodaceae</taxon>
        <taxon>Hanseniaspora</taxon>
    </lineage>
</organism>
<sequence length="371" mass="42093">MAMSLSNAEDLDKAAQGLAQEIFQQDYAKVQVSDFELLSTVRYDPNLSECVNTFLGRTVSKHTEYNWNQDFLSFEDTTGSTSPLASLKTFRELNDATSLRDTPQEISLNDLEQIFYERFFLLGEHLKRIQFSLKFFDWDCDISMKLLLRLLIDALPDPSIVNVNHSTDEISEYKNKMISLVSGKQCYKMRVLINKDGQIRVEAHALPMPHVSATQKITNDYFLDTLLSGFLNCPPTWTVYVYDKCLVPSPFTSFKTTKREHYNLARAKLQELHKGKEGPAEILLFNGSKELMEGTITNCYVAKTIGNQRVYETPALSTGCLTGVMRHFLVSKRLVRETKNINIDTLKDGDEVLLSNGIMGLVKGVLVKTPE</sequence>
<dbReference type="Gene3D" id="3.30.470.10">
    <property type="match status" value="1"/>
</dbReference>
<accession>A0A1E5RGX5</accession>
<dbReference type="InterPro" id="IPR050571">
    <property type="entry name" value="Class-IV_PLP-Dep_Aminotrnsfr"/>
</dbReference>
<evidence type="ECO:0000256" key="1">
    <source>
        <dbReference type="ARBA" id="ARBA00009320"/>
    </source>
</evidence>
<dbReference type="InterPro" id="IPR036038">
    <property type="entry name" value="Aminotransferase-like"/>
</dbReference>
<dbReference type="GO" id="GO:0016829">
    <property type="term" value="F:lyase activity"/>
    <property type="evidence" value="ECO:0007669"/>
    <property type="project" value="UniProtKB-KW"/>
</dbReference>
<dbReference type="AlphaFoldDB" id="A0A1E5RGX5"/>
<dbReference type="GO" id="GO:0046394">
    <property type="term" value="P:carboxylic acid biosynthetic process"/>
    <property type="evidence" value="ECO:0007669"/>
    <property type="project" value="UniProtKB-ARBA"/>
</dbReference>
<keyword evidence="3" id="KW-1185">Reference proteome</keyword>
<proteinExistence type="inferred from homology"/>
<protein>
    <submittedName>
        <fullName evidence="2">Aminodeoxychorismate lyase</fullName>
    </submittedName>
</protein>
<dbReference type="InParanoid" id="A0A1E5RGX5"/>
<keyword evidence="2" id="KW-0456">Lyase</keyword>
<dbReference type="InterPro" id="IPR043131">
    <property type="entry name" value="BCAT-like_N"/>
</dbReference>
<evidence type="ECO:0000313" key="2">
    <source>
        <dbReference type="EMBL" id="OEJ86151.1"/>
    </source>
</evidence>
<dbReference type="SUPFAM" id="SSF56752">
    <property type="entry name" value="D-aminoacid aminotransferase-like PLP-dependent enzymes"/>
    <property type="match status" value="1"/>
</dbReference>
<evidence type="ECO:0000313" key="3">
    <source>
        <dbReference type="Proteomes" id="UP000095728"/>
    </source>
</evidence>
<comment type="similarity">
    <text evidence="1">Belongs to the class-IV pyridoxal-phosphate-dependent aminotransferase family.</text>
</comment>
<comment type="caution">
    <text evidence="2">The sequence shown here is derived from an EMBL/GenBank/DDBJ whole genome shotgun (WGS) entry which is preliminary data.</text>
</comment>
<dbReference type="InterPro" id="IPR043132">
    <property type="entry name" value="BCAT-like_C"/>
</dbReference>
<dbReference type="PANTHER" id="PTHR42743">
    <property type="entry name" value="AMINO-ACID AMINOTRANSFERASE"/>
    <property type="match status" value="1"/>
</dbReference>
<dbReference type="FunCoup" id="A0A1E5RGX5">
    <property type="interactions" value="104"/>
</dbReference>
<name>A0A1E5RGX5_9ASCO</name>